<dbReference type="PANTHER" id="PTHR30269">
    <property type="entry name" value="TRANSMEMBRANE PROTEIN YFCA"/>
    <property type="match status" value="1"/>
</dbReference>
<dbReference type="Proteomes" id="UP000198312">
    <property type="component" value="Chromosome"/>
</dbReference>
<evidence type="ECO:0000256" key="8">
    <source>
        <dbReference type="RuleBase" id="RU363041"/>
    </source>
</evidence>
<dbReference type="EMBL" id="CP022315">
    <property type="protein sequence ID" value="ASK62649.1"/>
    <property type="molecule type" value="Genomic_DNA"/>
</dbReference>
<evidence type="ECO:0000256" key="2">
    <source>
        <dbReference type="ARBA" id="ARBA00009142"/>
    </source>
</evidence>
<evidence type="ECO:0000256" key="4">
    <source>
        <dbReference type="ARBA" id="ARBA00022475"/>
    </source>
</evidence>
<feature type="transmembrane region" description="Helical" evidence="8">
    <location>
        <begin position="97"/>
        <end position="116"/>
    </location>
</feature>
<dbReference type="InterPro" id="IPR052017">
    <property type="entry name" value="TSUP"/>
</dbReference>
<keyword evidence="10" id="KW-1185">Reference proteome</keyword>
<evidence type="ECO:0000313" key="10">
    <source>
        <dbReference type="Proteomes" id="UP000198312"/>
    </source>
</evidence>
<dbReference type="GO" id="GO:0005886">
    <property type="term" value="C:plasma membrane"/>
    <property type="evidence" value="ECO:0007669"/>
    <property type="project" value="UniProtKB-SubCell"/>
</dbReference>
<dbReference type="RefSeq" id="WP_089061908.1">
    <property type="nucleotide sequence ID" value="NZ_CP022315.1"/>
</dbReference>
<reference evidence="9 10" key="1">
    <citation type="submission" date="2017-07" db="EMBL/GenBank/DDBJ databases">
        <title>Virgibacillus sp. LM2416.</title>
        <authorList>
            <person name="Tak E.J."/>
            <person name="Bae J.-W."/>
        </authorList>
    </citation>
    <scope>NUCLEOTIDE SEQUENCE [LARGE SCALE GENOMIC DNA]</scope>
    <source>
        <strain evidence="9 10">LM2416</strain>
    </source>
</reference>
<evidence type="ECO:0000256" key="6">
    <source>
        <dbReference type="ARBA" id="ARBA00022989"/>
    </source>
</evidence>
<dbReference type="PANTHER" id="PTHR30269:SF37">
    <property type="entry name" value="MEMBRANE TRANSPORTER PROTEIN"/>
    <property type="match status" value="1"/>
</dbReference>
<dbReference type="OrthoDB" id="668749at2"/>
<protein>
    <recommendedName>
        <fullName evidence="8">Probable membrane transporter protein</fullName>
    </recommendedName>
</protein>
<evidence type="ECO:0000256" key="3">
    <source>
        <dbReference type="ARBA" id="ARBA00022448"/>
    </source>
</evidence>
<evidence type="ECO:0000313" key="9">
    <source>
        <dbReference type="EMBL" id="ASK62649.1"/>
    </source>
</evidence>
<keyword evidence="5 8" id="KW-0812">Transmembrane</keyword>
<dbReference type="KEGG" id="vil:CFK37_11045"/>
<keyword evidence="4 8" id="KW-1003">Cell membrane</keyword>
<proteinExistence type="inferred from homology"/>
<evidence type="ECO:0000256" key="7">
    <source>
        <dbReference type="ARBA" id="ARBA00023136"/>
    </source>
</evidence>
<feature type="transmembrane region" description="Helical" evidence="8">
    <location>
        <begin position="174"/>
        <end position="194"/>
    </location>
</feature>
<organism evidence="9 10">
    <name type="scientific">Virgibacillus phasianinus</name>
    <dbReference type="NCBI Taxonomy" id="2017483"/>
    <lineage>
        <taxon>Bacteria</taxon>
        <taxon>Bacillati</taxon>
        <taxon>Bacillota</taxon>
        <taxon>Bacilli</taxon>
        <taxon>Bacillales</taxon>
        <taxon>Bacillaceae</taxon>
        <taxon>Virgibacillus</taxon>
    </lineage>
</organism>
<keyword evidence="7 8" id="KW-0472">Membrane</keyword>
<keyword evidence="6 8" id="KW-1133">Transmembrane helix</keyword>
<feature type="transmembrane region" description="Helical" evidence="8">
    <location>
        <begin position="229"/>
        <end position="245"/>
    </location>
</feature>
<evidence type="ECO:0000256" key="5">
    <source>
        <dbReference type="ARBA" id="ARBA00022692"/>
    </source>
</evidence>
<dbReference type="InterPro" id="IPR002781">
    <property type="entry name" value="TM_pro_TauE-like"/>
</dbReference>
<gene>
    <name evidence="9" type="ORF">CFK37_11045</name>
</gene>
<keyword evidence="3" id="KW-0813">Transport</keyword>
<sequence>MSTTVMILVIAAVFIGALMRATFGFGEAVVSMPLLALMPIDLHTAISLIGLAGLTVAVLTVSTGWRHIDRPALIRLAIATVIGIPAGLVLVKFAPAIVITVALGTFLIVYGIYSLAKPFLTSQAQPPRLTKPAWALPFGFAAGMLGSAYNFNGVPVVVYGTIRRFEPERFRGTLQAHFLISGVMVVVGQALGGLWSGELFILYGLSLPVILIATLMGIFIHRRIPNHKFERYVFMLIILLGMLLLV</sequence>
<accession>A0A220U3C8</accession>
<feature type="transmembrane region" description="Helical" evidence="8">
    <location>
        <begin position="200"/>
        <end position="220"/>
    </location>
</feature>
<dbReference type="AlphaFoldDB" id="A0A220U3C8"/>
<name>A0A220U3C8_9BACI</name>
<comment type="subcellular location">
    <subcellularLocation>
        <location evidence="1 8">Cell membrane</location>
        <topology evidence="1 8">Multi-pass membrane protein</topology>
    </subcellularLocation>
</comment>
<feature type="transmembrane region" description="Helical" evidence="8">
    <location>
        <begin position="42"/>
        <end position="61"/>
    </location>
</feature>
<comment type="similarity">
    <text evidence="2 8">Belongs to the 4-toluene sulfonate uptake permease (TSUP) (TC 2.A.102) family.</text>
</comment>
<evidence type="ECO:0000256" key="1">
    <source>
        <dbReference type="ARBA" id="ARBA00004651"/>
    </source>
</evidence>
<dbReference type="Pfam" id="PF01925">
    <property type="entry name" value="TauE"/>
    <property type="match status" value="1"/>
</dbReference>